<feature type="domain" description="TonB-dependent receptor-like beta-barrel" evidence="14">
    <location>
        <begin position="305"/>
        <end position="714"/>
    </location>
</feature>
<dbReference type="Proteomes" id="UP000441399">
    <property type="component" value="Unassembled WGS sequence"/>
</dbReference>
<dbReference type="Pfam" id="PF07715">
    <property type="entry name" value="Plug"/>
    <property type="match status" value="1"/>
</dbReference>
<keyword evidence="17" id="KW-1185">Reference proteome</keyword>
<accession>A0A5S9MR37</accession>
<evidence type="ECO:0000256" key="7">
    <source>
        <dbReference type="ARBA" id="ARBA00023077"/>
    </source>
</evidence>
<evidence type="ECO:0000256" key="2">
    <source>
        <dbReference type="ARBA" id="ARBA00008143"/>
    </source>
</evidence>
<dbReference type="InterPro" id="IPR039426">
    <property type="entry name" value="TonB-dep_rcpt-like"/>
</dbReference>
<gene>
    <name evidence="16" type="primary">cirA_1</name>
    <name evidence="16" type="ORF">OPDIPICF_00015</name>
</gene>
<evidence type="ECO:0000313" key="16">
    <source>
        <dbReference type="EMBL" id="CAA0078586.1"/>
    </source>
</evidence>
<evidence type="ECO:0000256" key="9">
    <source>
        <dbReference type="ARBA" id="ARBA00023170"/>
    </source>
</evidence>
<evidence type="ECO:0000256" key="13">
    <source>
        <dbReference type="SAM" id="SignalP"/>
    </source>
</evidence>
<dbReference type="PANTHER" id="PTHR30069">
    <property type="entry name" value="TONB-DEPENDENT OUTER MEMBRANE RECEPTOR"/>
    <property type="match status" value="1"/>
</dbReference>
<name>A0A5S9MR37_9GAMM</name>
<keyword evidence="6 13" id="KW-0732">Signal</keyword>
<evidence type="ECO:0000259" key="14">
    <source>
        <dbReference type="Pfam" id="PF00593"/>
    </source>
</evidence>
<feature type="signal peptide" evidence="13">
    <location>
        <begin position="1"/>
        <end position="32"/>
    </location>
</feature>
<dbReference type="SUPFAM" id="SSF56935">
    <property type="entry name" value="Porins"/>
    <property type="match status" value="1"/>
</dbReference>
<evidence type="ECO:0000256" key="5">
    <source>
        <dbReference type="ARBA" id="ARBA00022692"/>
    </source>
</evidence>
<keyword evidence="5 11" id="KW-0812">Transmembrane</keyword>
<dbReference type="PANTHER" id="PTHR30069:SF29">
    <property type="entry name" value="HEMOGLOBIN AND HEMOGLOBIN-HAPTOGLOBIN-BINDING PROTEIN 1-RELATED"/>
    <property type="match status" value="1"/>
</dbReference>
<reference evidence="16 17" key="1">
    <citation type="submission" date="2019-11" db="EMBL/GenBank/DDBJ databases">
        <authorList>
            <person name="Holert J."/>
        </authorList>
    </citation>
    <scope>NUCLEOTIDE SEQUENCE [LARGE SCALE GENOMIC DNA]</scope>
    <source>
        <strain evidence="16">SB11_3</strain>
    </source>
</reference>
<evidence type="ECO:0000256" key="3">
    <source>
        <dbReference type="ARBA" id="ARBA00022448"/>
    </source>
</evidence>
<dbReference type="CDD" id="cd01347">
    <property type="entry name" value="ligand_gated_channel"/>
    <property type="match status" value="1"/>
</dbReference>
<proteinExistence type="inferred from homology"/>
<evidence type="ECO:0000256" key="6">
    <source>
        <dbReference type="ARBA" id="ARBA00022729"/>
    </source>
</evidence>
<dbReference type="InterPro" id="IPR000531">
    <property type="entry name" value="Beta-barrel_TonB"/>
</dbReference>
<dbReference type="AlphaFoldDB" id="A0A5S9MR37"/>
<keyword evidence="7 12" id="KW-0798">TonB box</keyword>
<feature type="chain" id="PRO_5024818553" evidence="13">
    <location>
        <begin position="33"/>
        <end position="744"/>
    </location>
</feature>
<organism evidence="16 17">
    <name type="scientific">BD1-7 clade bacterium</name>
    <dbReference type="NCBI Taxonomy" id="2029982"/>
    <lineage>
        <taxon>Bacteria</taxon>
        <taxon>Pseudomonadati</taxon>
        <taxon>Pseudomonadota</taxon>
        <taxon>Gammaproteobacteria</taxon>
        <taxon>Cellvibrionales</taxon>
        <taxon>Spongiibacteraceae</taxon>
        <taxon>BD1-7 clade</taxon>
    </lineage>
</organism>
<keyword evidence="9 16" id="KW-0675">Receptor</keyword>
<dbReference type="GO" id="GO:0044718">
    <property type="term" value="P:siderophore transmembrane transport"/>
    <property type="evidence" value="ECO:0007669"/>
    <property type="project" value="TreeGrafter"/>
</dbReference>
<protein>
    <submittedName>
        <fullName evidence="16">Colicin I receptor</fullName>
    </submittedName>
</protein>
<dbReference type="Pfam" id="PF00593">
    <property type="entry name" value="TonB_dep_Rec_b-barrel"/>
    <property type="match status" value="1"/>
</dbReference>
<evidence type="ECO:0000313" key="17">
    <source>
        <dbReference type="Proteomes" id="UP000441399"/>
    </source>
</evidence>
<dbReference type="InterPro" id="IPR037066">
    <property type="entry name" value="Plug_dom_sf"/>
</dbReference>
<comment type="subcellular location">
    <subcellularLocation>
        <location evidence="1 11">Cell outer membrane</location>
        <topology evidence="1 11">Multi-pass membrane protein</topology>
    </subcellularLocation>
</comment>
<feature type="domain" description="TonB-dependent receptor plug" evidence="15">
    <location>
        <begin position="124"/>
        <end position="228"/>
    </location>
</feature>
<comment type="similarity">
    <text evidence="2">Belongs to the TonB-dependent receptor family. Hemoglobin/haptoglobin binding protein subfamily.</text>
</comment>
<keyword evidence="4 11" id="KW-1134">Transmembrane beta strand</keyword>
<dbReference type="Gene3D" id="2.170.130.10">
    <property type="entry name" value="TonB-dependent receptor, plug domain"/>
    <property type="match status" value="1"/>
</dbReference>
<dbReference type="Gene3D" id="2.40.170.20">
    <property type="entry name" value="TonB-dependent receptor, beta-barrel domain"/>
    <property type="match status" value="1"/>
</dbReference>
<evidence type="ECO:0000259" key="15">
    <source>
        <dbReference type="Pfam" id="PF07715"/>
    </source>
</evidence>
<evidence type="ECO:0000256" key="8">
    <source>
        <dbReference type="ARBA" id="ARBA00023136"/>
    </source>
</evidence>
<dbReference type="InterPro" id="IPR012910">
    <property type="entry name" value="Plug_dom"/>
</dbReference>
<dbReference type="GO" id="GO:0015344">
    <property type="term" value="F:siderophore uptake transmembrane transporter activity"/>
    <property type="evidence" value="ECO:0007669"/>
    <property type="project" value="TreeGrafter"/>
</dbReference>
<evidence type="ECO:0000256" key="1">
    <source>
        <dbReference type="ARBA" id="ARBA00004571"/>
    </source>
</evidence>
<evidence type="ECO:0000256" key="10">
    <source>
        <dbReference type="ARBA" id="ARBA00023237"/>
    </source>
</evidence>
<dbReference type="PROSITE" id="PS52016">
    <property type="entry name" value="TONB_DEPENDENT_REC_3"/>
    <property type="match status" value="1"/>
</dbReference>
<dbReference type="InterPro" id="IPR036942">
    <property type="entry name" value="Beta-barrel_TonB_sf"/>
</dbReference>
<keyword evidence="3 11" id="KW-0813">Transport</keyword>
<keyword evidence="8 11" id="KW-0472">Membrane</keyword>
<evidence type="ECO:0000256" key="12">
    <source>
        <dbReference type="RuleBase" id="RU003357"/>
    </source>
</evidence>
<dbReference type="GO" id="GO:0009279">
    <property type="term" value="C:cell outer membrane"/>
    <property type="evidence" value="ECO:0007669"/>
    <property type="project" value="UniProtKB-SubCell"/>
</dbReference>
<evidence type="ECO:0000256" key="4">
    <source>
        <dbReference type="ARBA" id="ARBA00022452"/>
    </source>
</evidence>
<keyword evidence="10 11" id="KW-0998">Cell outer membrane</keyword>
<sequence length="744" mass="82591">MLFKSTQTGLLRRAVRLSLLPPVCAVALPVVADMPAASFDGKSRNTPVIDTPIGKKAKLAATTPLNDDDESPIHTYEDWLALATVGKRGLTPLLEPTDLDSDTPVKRVLEEVVVTGTRTEQAAIDSPVKVEVINARTIERQHARDIAEALKTAPGVQLHDVSGKQGQEVVLQGIGADRVLVLIDSEPVAASTGSAVDVTQVSAAGVERIEIVKGATSVLYGSNAIGGVLNIITAQPKLGWHGKFAFDLGSYGDQNPSGNTWQMARQRTDAQLSYGGELFNFSAGVNARFSDGFQVDPDQVRNQGESGHRINSHLDFGFMLDDESEYEFGYERYDQELRADFLDYKPGLPAPLLKLKEDDVVRERYTGRGTWRWDDGEAIFRAYHESFVNTSVPDGISNRTANLDSNKASLQINQQAWENQVWTLGVDYFAETLMQDKDGTSELERPQESREAFEAYVQDEIEIGNLTLLPGVRWQYDSDFGAHAVPAVNGRYDFIDDGDWQIFMRGGIGQGYRVANLKERYFVFDHSQIGYKILGNPDLKPESSVSYQLGFVVANLNHFQLDINLFRNDLTDLIETEVAGYVDDAANPHVLYSYVNVAKARTQGVEVSAQYWPVDSLSLRLGYQYLDAKNLSSGYALNNRPRNQVTASVDYQTPFGMDLILINRWFDEQPNYELDSDTGGLVRKFITPSYTALDLKVNQGVGAGVSLYGGVDNILDAQRNFDFEQLDQRPITGRLFYVGFQYDF</sequence>
<evidence type="ECO:0000256" key="11">
    <source>
        <dbReference type="PROSITE-ProRule" id="PRU01360"/>
    </source>
</evidence>
<dbReference type="EMBL" id="CACSIO010000001">
    <property type="protein sequence ID" value="CAA0078586.1"/>
    <property type="molecule type" value="Genomic_DNA"/>
</dbReference>